<evidence type="ECO:0000313" key="9">
    <source>
        <dbReference type="EMBL" id="MDI3318232.1"/>
    </source>
</evidence>
<evidence type="ECO:0000256" key="4">
    <source>
        <dbReference type="ARBA" id="ARBA00022989"/>
    </source>
</evidence>
<reference evidence="9 10" key="1">
    <citation type="submission" date="2023-05" db="EMBL/GenBank/DDBJ databases">
        <title>Genome sequence of Pinibacter sp. MAH-24.</title>
        <authorList>
            <person name="Huq M.A."/>
        </authorList>
    </citation>
    <scope>NUCLEOTIDE SEQUENCE [LARGE SCALE GENOMIC DNA]</scope>
    <source>
        <strain evidence="9 10">MAH-24</strain>
    </source>
</reference>
<feature type="transmembrane region" description="Helical" evidence="6">
    <location>
        <begin position="325"/>
        <end position="348"/>
    </location>
</feature>
<keyword evidence="7" id="KW-0732">Signal</keyword>
<dbReference type="Gene3D" id="3.40.30.10">
    <property type="entry name" value="Glutaredoxin"/>
    <property type="match status" value="1"/>
</dbReference>
<dbReference type="PANTHER" id="PTHR32234">
    <property type="entry name" value="THIOL:DISULFIDE INTERCHANGE PROTEIN DSBD"/>
    <property type="match status" value="1"/>
</dbReference>
<evidence type="ECO:0000256" key="1">
    <source>
        <dbReference type="ARBA" id="ARBA00004141"/>
    </source>
</evidence>
<feature type="transmembrane region" description="Helical" evidence="6">
    <location>
        <begin position="169"/>
        <end position="193"/>
    </location>
</feature>
<keyword evidence="3" id="KW-0201">Cytochrome c-type biogenesis</keyword>
<feature type="transmembrane region" description="Helical" evidence="6">
    <location>
        <begin position="248"/>
        <end position="269"/>
    </location>
</feature>
<dbReference type="Pfam" id="PF13899">
    <property type="entry name" value="Thioredoxin_7"/>
    <property type="match status" value="1"/>
</dbReference>
<feature type="chain" id="PRO_5047216911" evidence="7">
    <location>
        <begin position="24"/>
        <end position="654"/>
    </location>
</feature>
<dbReference type="PROSITE" id="PS51257">
    <property type="entry name" value="PROKAR_LIPOPROTEIN"/>
    <property type="match status" value="1"/>
</dbReference>
<dbReference type="EMBL" id="JASBRG010000001">
    <property type="protein sequence ID" value="MDI3318232.1"/>
    <property type="molecule type" value="Genomic_DNA"/>
</dbReference>
<feature type="transmembrane region" description="Helical" evidence="6">
    <location>
        <begin position="436"/>
        <end position="458"/>
    </location>
</feature>
<sequence length="654" mass="72226">MFSKYTHTILTAFLLLVGCNLFAQKDSVIKVTATQERLNDKESVIRLKVTTAPGNKIYSIDKKSEESVSSSVLFDSSVQKELKGPIQESGKAITEKDSILLADVKYYKDSVIWSQTVQTPADKKEFEGKISYMVKVGDDYKNGDESFDVTVTKAELSAAPGSNPQDNSLWSFFLGGFLSGLGAFIMPCIYAMVPVTVSFFTKRSTTRQQGIKNALVYSGSIMFVFTLIGFLITTIFGSSALNNMASSAWFNVFVFAMFVVFGISFLGAFEITLPSAFSNKVDSKANLSSYSGIFFMALTLVIVSFSCTVPFIGLLTVWTAQGGKLAPLIGFLGFSMALSLPFALFAFFPALLNKMGKSGGWLNTVKVVLGFIELALALKFLSSADLAYHWRLLDREVYLSLWIVIFGLLGLYLLGKLKFHHDDELPKNDYGHPYLTVTRLFFAIGALTFATYMVPGLWGAPLKGISAWLPEMKTQDFNLNKVSAGSAVAVEGNSNAIKPIKYTDFLESEIHGVDAFFDYEEAMKAAKAANKPVMLDFTGHSCANCRKMEQEVLNSADVSSKLQKDFIVVSLYVDDKFKLPEEERYTSKRDGREVKNMGDKNLDFEATLTGAVSQPQYVFVDLDGKIIKNAGGYEPGIPRFIKILDEVKEGFKKK</sequence>
<feature type="transmembrane region" description="Helical" evidence="6">
    <location>
        <begin position="290"/>
        <end position="313"/>
    </location>
</feature>
<evidence type="ECO:0000256" key="3">
    <source>
        <dbReference type="ARBA" id="ARBA00022748"/>
    </source>
</evidence>
<keyword evidence="2 6" id="KW-0812">Transmembrane</keyword>
<feature type="transmembrane region" description="Helical" evidence="6">
    <location>
        <begin position="214"/>
        <end position="236"/>
    </location>
</feature>
<feature type="domain" description="Cytochrome C biogenesis protein transmembrane" evidence="8">
    <location>
        <begin position="173"/>
        <end position="382"/>
    </location>
</feature>
<evidence type="ECO:0000256" key="7">
    <source>
        <dbReference type="SAM" id="SignalP"/>
    </source>
</evidence>
<dbReference type="Pfam" id="PF02683">
    <property type="entry name" value="DsbD_TM"/>
    <property type="match status" value="1"/>
</dbReference>
<comment type="caution">
    <text evidence="9">The sequence shown here is derived from an EMBL/GenBank/DDBJ whole genome shotgun (WGS) entry which is preliminary data.</text>
</comment>
<comment type="subcellular location">
    <subcellularLocation>
        <location evidence="1">Membrane</location>
        <topology evidence="1">Multi-pass membrane protein</topology>
    </subcellularLocation>
</comment>
<evidence type="ECO:0000256" key="6">
    <source>
        <dbReference type="SAM" id="Phobius"/>
    </source>
</evidence>
<dbReference type="InterPro" id="IPR036249">
    <property type="entry name" value="Thioredoxin-like_sf"/>
</dbReference>
<name>A0ABT6R6P7_9BACT</name>
<evidence type="ECO:0000256" key="2">
    <source>
        <dbReference type="ARBA" id="ARBA00022692"/>
    </source>
</evidence>
<keyword evidence="5 6" id="KW-0472">Membrane</keyword>
<dbReference type="InterPro" id="IPR003834">
    <property type="entry name" value="Cyt_c_assmbl_TM_dom"/>
</dbReference>
<proteinExistence type="predicted"/>
<evidence type="ECO:0000256" key="5">
    <source>
        <dbReference type="ARBA" id="ARBA00023136"/>
    </source>
</evidence>
<dbReference type="SUPFAM" id="SSF52833">
    <property type="entry name" value="Thioredoxin-like"/>
    <property type="match status" value="1"/>
</dbReference>
<gene>
    <name evidence="9" type="ORF">QJ048_00510</name>
</gene>
<feature type="transmembrane region" description="Helical" evidence="6">
    <location>
        <begin position="398"/>
        <end position="415"/>
    </location>
</feature>
<keyword evidence="4 6" id="KW-1133">Transmembrane helix</keyword>
<evidence type="ECO:0000259" key="8">
    <source>
        <dbReference type="Pfam" id="PF02683"/>
    </source>
</evidence>
<evidence type="ECO:0000313" key="10">
    <source>
        <dbReference type="Proteomes" id="UP001226434"/>
    </source>
</evidence>
<organism evidence="9 10">
    <name type="scientific">Pinibacter soli</name>
    <dbReference type="NCBI Taxonomy" id="3044211"/>
    <lineage>
        <taxon>Bacteria</taxon>
        <taxon>Pseudomonadati</taxon>
        <taxon>Bacteroidota</taxon>
        <taxon>Chitinophagia</taxon>
        <taxon>Chitinophagales</taxon>
        <taxon>Chitinophagaceae</taxon>
        <taxon>Pinibacter</taxon>
    </lineage>
</organism>
<dbReference type="PANTHER" id="PTHR32234:SF0">
    <property type="entry name" value="THIOL:DISULFIDE INTERCHANGE PROTEIN DSBD"/>
    <property type="match status" value="1"/>
</dbReference>
<protein>
    <submittedName>
        <fullName evidence="9">Cytochrome c biogenesis protein CcdA</fullName>
    </submittedName>
</protein>
<feature type="signal peptide" evidence="7">
    <location>
        <begin position="1"/>
        <end position="23"/>
    </location>
</feature>
<feature type="transmembrane region" description="Helical" evidence="6">
    <location>
        <begin position="360"/>
        <end position="378"/>
    </location>
</feature>
<accession>A0ABT6R6P7</accession>
<dbReference type="Proteomes" id="UP001226434">
    <property type="component" value="Unassembled WGS sequence"/>
</dbReference>
<keyword evidence="10" id="KW-1185">Reference proteome</keyword>
<dbReference type="RefSeq" id="WP_282332348.1">
    <property type="nucleotide sequence ID" value="NZ_JASBRG010000001.1"/>
</dbReference>